<name>D2R7N3_PIRSD</name>
<dbReference type="STRING" id="530564.Psta_2793"/>
<evidence type="ECO:0000313" key="6">
    <source>
        <dbReference type="EMBL" id="ADB17459.1"/>
    </source>
</evidence>
<feature type="repeat" description="TPR" evidence="3">
    <location>
        <begin position="1048"/>
        <end position="1081"/>
    </location>
</feature>
<dbReference type="SUPFAM" id="SSF49785">
    <property type="entry name" value="Galactose-binding domain-like"/>
    <property type="match status" value="2"/>
</dbReference>
<dbReference type="Pfam" id="PF13432">
    <property type="entry name" value="TPR_16"/>
    <property type="match status" value="3"/>
</dbReference>
<feature type="repeat" description="TPR" evidence="3">
    <location>
        <begin position="2446"/>
        <end position="2479"/>
    </location>
</feature>
<dbReference type="PANTHER" id="PTHR45586:SF1">
    <property type="entry name" value="LIPOPOLYSACCHARIDE ASSEMBLY PROTEIN B"/>
    <property type="match status" value="1"/>
</dbReference>
<sequence>MMLLTLMGGAPSLWGQAAPTKPAPVQDEVSQKASLLEAELGKHKDSSPEAANAMVELVNLYHQDARLFGLVRVGQQFASAHPGDARHQEVMLKLIDGLEALSRNKDLSAACRQFIARYPSSPQAAAVEVRLADALAQMEDRERAAEAAQAVWTRQGTNETGIKYGLQAMNLWLWIGNGESIDLAAQQAEAMFDKFPAGPFARDIGMQSFDAYRRIGAWAKSAAMGQKILAKGLGGNGDSLRDFHIKMAENHGNLSQHANAADSLKQARAIKDSQLLHFQLIQRLHYAGAKPGELEPLVNEYAAKYADRVDRFQTVGYLAHSYLAAGDRGRAISLFEQVLADDPTTNSNAAVYVREIGTEAAQWNVAAQKIQAAIGQNKPQAYYLRYVLALELYRDRLKDIASAKRVLRELIANSPTDDGHTHNAIDWLLSSATDDNEFKSDLALVGNSLRKHPHLASLRDVLKNWSNSARQNKELKPRGDLAADELKKVTSDQLVAMWIEQRGSQHAAGEPIRKKLLEPGIFNNLPEGAQRSILWTQLDFYRHHAPGNKRAEQIPVAKLWCEKFPTDHQGAAYYLETTTDHGKPEEMKAAAEHFLKLPAQTAYGDHWRRLLTAAEKNNLDTDLARRSLAYILDAEKRFYRDMNSATSIGDMLFKCKLEAEAIAWWTTNMETGSGYEFRESSARILERSMGDQRSQLLQKLLAKETEFHGRFAQIIAADQLAAGDVNGFAQTLKTSIERQRKQPLRGADYDMWQFSTIIDQTRASDKLTPPQKTQILAAIRDLDVHPASASAALAILEETPIAPGARMARQLQLQRLTRIVGNEWYDWDRLAPFAQAAVVRKDFVTALTLSTGMLANIPNVDEPRKKAVRDITTQSLARLGGVGLTIDDSSPIAPLLQSALYFRLGDERLAFDTYLANKQLFDENRNELPADLLVFVCDRLIAAGGETNQDYVEEVLRGWLVKWSESMQVEDAVKAQMQLLLAKNFFKGQRFDIARSEFTTVVNRYPGTPQATEAEFGIGETFMSQKVYDQAELVFEKLARSTEVDVVVRAEFLRGVLAFRRGDRDEARDIFRAVLERVPNVELANQALFNLAEVYGAEEKYIDQLNLLRTVGRLGRASKRRHVPGLPLSIVVHDSDLGISRGHNRIPVRVTTLPGGDSETVYLTGAGAGKGLFRADIDTRLGQASTGDGVLQLTGNDTIRCDYPEEFKAEFRNVPLSDVEIRVAADARFEVASSPIVDAAQSTFSQTLEQELSEDQQDNRRSQIRPADQIKPGNLVHLRVKDPDRDLTNDPDSITIKLTADSGDQVQVKLIETAAHSGIFEGTAKTGELPAGALATDTSIDHSPLMAIDRDPKSFWMSEPDGVAPKLLTVDMKDVYATSRVRFTSPSEMRNYPVRGDLYGSQDGEFWFRLATYPQRPLAATLAQPYAEMTETVYGGNSHDYTTWQQVADLSKNARSIASQKVPTLRYVRAEGSDDSSKSFGVIWQGKLAQPRTGALRIHVSGTKTAVVVNGVEELAVGPGGRAVDLWLKSGLHDIAIFAASNQGQSAVEATIARADLTEDEVRLRAFRAADFDSSSIVATAGEKQVAPPAAIPLLASTAKFEKKTEQFGVKGEGDKAIINYWQSLDDKASWDIELPAAGLYEVLLNYAHQGAGGRFRVTVGNVSLECSVPDTGNWETFRTDRVGTLLIEAAGAQTLTITPLEIQNGGLMDLRGVALRPSKSGVVVQGPQWDFHFPETELRYVRLTTNEYRGEAVAFSNVEVFSLEPGKLYIPTQEDVLGLAENDTLEIAAGDTITATYTDEVTLNELGGSQLLTGKLQATYYNANVTAISYDFEKNAGGNVQTIRKELRRIDPGERIIFEVVDYDEDASGERDTVKFEVLVNDGAPLELVATETENNTGTFTKEIDTSLTAETGKIVVKPGDRVYLRYVDQHNTFPGHSVPRETVIDVVRPTPGIVRVLNTRVIPPPEGSKAAPQVTVIPSTENQAIAGMAFEAPLTIEVIDPDAAKDSRSSVPVIVTTTDGAQVEVMCTVSSAFAPAGAAGDDDWALDEGRFVGQVILQLGGKSSPAVVPLTTDMPRNLVGRVKVGEEGAAEERAGANLVTKVLNLTGKDIATALYVDARRPDGSSQDLSAQGRLISNGQLAVTDRDYAKPITQLHVGERIYLRVIDPDLDSSDARDVAVVEVTSQLGEKESVRLEETLAHSGIFTGSLQLKANDKPTPANLDSAEPVVETYFGDVLTIAYLDSAASTESGTLPLSVEIPVVVGTDGLIAAFSKTFSDETLAVETRFRIAESYFELFKSHKTLERDDEKKTDLEAGRRILREVMEDYPDPKYAPRVAYLLGQFAQELSQWDEAIRSYDMILRQFPDHTLAPDAQYKLAQCYEEAGDFDQALEAYVTLAATHPKSPLIPNVMIRISDYFYKAEKFDIAAQVGEKFLERFEGHQHAPRLAFRVGQCYYKSKQYATAGKSFDQFSKLFPDDALGADALFWSGESFRLGGNLREAFIRYNNCRWKYAESEAAKYARGRLALPEMLQQFEAEANSVDED</sequence>
<feature type="domain" description="F5/8 type C" evidence="5">
    <location>
        <begin position="1312"/>
        <end position="1407"/>
    </location>
</feature>
<dbReference type="SUPFAM" id="SSF48452">
    <property type="entry name" value="TPR-like"/>
    <property type="match status" value="2"/>
</dbReference>
<feature type="repeat" description="TPR" evidence="3">
    <location>
        <begin position="2372"/>
        <end position="2405"/>
    </location>
</feature>
<feature type="repeat" description="TPR" evidence="3">
    <location>
        <begin position="2335"/>
        <end position="2368"/>
    </location>
</feature>
<reference evidence="6 7" key="1">
    <citation type="journal article" date="2009" name="Stand. Genomic Sci.">
        <title>Complete genome sequence of Pirellula staleyi type strain (ATCC 27377).</title>
        <authorList>
            <person name="Clum A."/>
            <person name="Tindall B.J."/>
            <person name="Sikorski J."/>
            <person name="Ivanova N."/>
            <person name="Mavrommatis K."/>
            <person name="Lucas S."/>
            <person name="Glavina del Rio T."/>
            <person name="Nolan M."/>
            <person name="Chen F."/>
            <person name="Tice H."/>
            <person name="Pitluck S."/>
            <person name="Cheng J.F."/>
            <person name="Chertkov O."/>
            <person name="Brettin T."/>
            <person name="Han C."/>
            <person name="Detter J.C."/>
            <person name="Kuske C."/>
            <person name="Bruce D."/>
            <person name="Goodwin L."/>
            <person name="Ovchinikova G."/>
            <person name="Pati A."/>
            <person name="Mikhailova N."/>
            <person name="Chen A."/>
            <person name="Palaniappan K."/>
            <person name="Land M."/>
            <person name="Hauser L."/>
            <person name="Chang Y.J."/>
            <person name="Jeffries C.D."/>
            <person name="Chain P."/>
            <person name="Rohde M."/>
            <person name="Goker M."/>
            <person name="Bristow J."/>
            <person name="Eisen J.A."/>
            <person name="Markowitz V."/>
            <person name="Hugenholtz P."/>
            <person name="Kyrpides N.C."/>
            <person name="Klenk H.P."/>
            <person name="Lapidus A."/>
        </authorList>
    </citation>
    <scope>NUCLEOTIDE SEQUENCE [LARGE SCALE GENOMIC DNA]</scope>
    <source>
        <strain evidence="7">ATCC 27377 / DSM 6068 / ICPB 4128</strain>
    </source>
</reference>
<dbReference type="PROSITE" id="PS50022">
    <property type="entry name" value="FA58C_3"/>
    <property type="match status" value="1"/>
</dbReference>
<keyword evidence="1" id="KW-0677">Repeat</keyword>
<dbReference type="Gene3D" id="2.60.120.260">
    <property type="entry name" value="Galactose-binding domain-like"/>
    <property type="match status" value="2"/>
</dbReference>
<dbReference type="Pfam" id="PF13174">
    <property type="entry name" value="TPR_6"/>
    <property type="match status" value="1"/>
</dbReference>
<evidence type="ECO:0000256" key="2">
    <source>
        <dbReference type="ARBA" id="ARBA00022803"/>
    </source>
</evidence>
<dbReference type="Gene3D" id="1.25.40.10">
    <property type="entry name" value="Tetratricopeptide repeat domain"/>
    <property type="match status" value="5"/>
</dbReference>
<dbReference type="InterPro" id="IPR019734">
    <property type="entry name" value="TPR_rpt"/>
</dbReference>
<gene>
    <name evidence="6" type="ordered locus">Psta_2793</name>
</gene>
<evidence type="ECO:0000256" key="1">
    <source>
        <dbReference type="ARBA" id="ARBA00022737"/>
    </source>
</evidence>
<dbReference type="Proteomes" id="UP000001887">
    <property type="component" value="Chromosome"/>
</dbReference>
<dbReference type="InterPro" id="IPR011990">
    <property type="entry name" value="TPR-like_helical_dom_sf"/>
</dbReference>
<evidence type="ECO:0000256" key="3">
    <source>
        <dbReference type="PROSITE-ProRule" id="PRU00339"/>
    </source>
</evidence>
<feature type="region of interest" description="Disordered" evidence="4">
    <location>
        <begin position="1251"/>
        <end position="1270"/>
    </location>
</feature>
<dbReference type="InterPro" id="IPR051012">
    <property type="entry name" value="CellSynth/LPSAsmb/PSIAsmb"/>
</dbReference>
<organism evidence="6 7">
    <name type="scientific">Pirellula staleyi (strain ATCC 27377 / DSM 6068 / ICPB 4128)</name>
    <name type="common">Pirella staleyi</name>
    <dbReference type="NCBI Taxonomy" id="530564"/>
    <lineage>
        <taxon>Bacteria</taxon>
        <taxon>Pseudomonadati</taxon>
        <taxon>Planctomycetota</taxon>
        <taxon>Planctomycetia</taxon>
        <taxon>Pirellulales</taxon>
        <taxon>Pirellulaceae</taxon>
        <taxon>Pirellula</taxon>
    </lineage>
</organism>
<proteinExistence type="predicted"/>
<evidence type="ECO:0000313" key="7">
    <source>
        <dbReference type="Proteomes" id="UP000001887"/>
    </source>
</evidence>
<keyword evidence="2 3" id="KW-0802">TPR repeat</keyword>
<dbReference type="KEGG" id="psl:Psta_2793"/>
<dbReference type="PANTHER" id="PTHR45586">
    <property type="entry name" value="TPR REPEAT-CONTAINING PROTEIN PA4667"/>
    <property type="match status" value="1"/>
</dbReference>
<keyword evidence="7" id="KW-1185">Reference proteome</keyword>
<dbReference type="Pfam" id="PF13176">
    <property type="entry name" value="TPR_7"/>
    <property type="match status" value="1"/>
</dbReference>
<dbReference type="OrthoDB" id="218709at2"/>
<dbReference type="SMART" id="SM00028">
    <property type="entry name" value="TPR"/>
    <property type="match status" value="8"/>
</dbReference>
<dbReference type="InterPro" id="IPR000421">
    <property type="entry name" value="FA58C"/>
</dbReference>
<protein>
    <submittedName>
        <fullName evidence="6">Tetratricopeptide TPR_2 repeat protein</fullName>
    </submittedName>
</protein>
<feature type="repeat" description="TPR" evidence="3">
    <location>
        <begin position="312"/>
        <end position="345"/>
    </location>
</feature>
<dbReference type="HOGENOM" id="CLU_228215_0_0_0"/>
<evidence type="ECO:0000259" key="5">
    <source>
        <dbReference type="PROSITE" id="PS50022"/>
    </source>
</evidence>
<dbReference type="PROSITE" id="PS50005">
    <property type="entry name" value="TPR"/>
    <property type="match status" value="5"/>
</dbReference>
<dbReference type="Pfam" id="PF13424">
    <property type="entry name" value="TPR_12"/>
    <property type="match status" value="1"/>
</dbReference>
<dbReference type="InterPro" id="IPR008979">
    <property type="entry name" value="Galactose-bd-like_sf"/>
</dbReference>
<evidence type="ECO:0000256" key="4">
    <source>
        <dbReference type="SAM" id="MobiDB-lite"/>
    </source>
</evidence>
<dbReference type="EMBL" id="CP001848">
    <property type="protein sequence ID" value="ADB17459.1"/>
    <property type="molecule type" value="Genomic_DNA"/>
</dbReference>
<accession>D2R7N3</accession>
<dbReference type="eggNOG" id="COG1729">
    <property type="taxonomic scope" value="Bacteria"/>
</dbReference>